<dbReference type="InterPro" id="IPR015943">
    <property type="entry name" value="WD40/YVTN_repeat-like_dom_sf"/>
</dbReference>
<feature type="region of interest" description="Disordered" evidence="4">
    <location>
        <begin position="1244"/>
        <end position="1267"/>
    </location>
</feature>
<evidence type="ECO:0000313" key="6">
    <source>
        <dbReference type="Proteomes" id="UP001194580"/>
    </source>
</evidence>
<feature type="repeat" description="WD" evidence="3">
    <location>
        <begin position="964"/>
        <end position="1006"/>
    </location>
</feature>
<evidence type="ECO:0000256" key="1">
    <source>
        <dbReference type="ARBA" id="ARBA00022574"/>
    </source>
</evidence>
<name>A0AAD4D767_9FUNG</name>
<dbReference type="SUPFAM" id="SSF101898">
    <property type="entry name" value="NHL repeat"/>
    <property type="match status" value="1"/>
</dbReference>
<feature type="repeat" description="WD" evidence="3">
    <location>
        <begin position="1007"/>
        <end position="1048"/>
    </location>
</feature>
<dbReference type="PROSITE" id="PS50082">
    <property type="entry name" value="WD_REPEATS_2"/>
    <property type="match status" value="8"/>
</dbReference>
<feature type="compositionally biased region" description="Basic and acidic residues" evidence="4">
    <location>
        <begin position="1258"/>
        <end position="1267"/>
    </location>
</feature>
<feature type="repeat" description="WD" evidence="3">
    <location>
        <begin position="837"/>
        <end position="869"/>
    </location>
</feature>
<dbReference type="Gene3D" id="2.130.10.10">
    <property type="entry name" value="YVTN repeat-like/Quinoprotein amine dehydrogenase"/>
    <property type="match status" value="4"/>
</dbReference>
<dbReference type="AlphaFoldDB" id="A0AAD4D767"/>
<evidence type="ECO:0000256" key="4">
    <source>
        <dbReference type="SAM" id="MobiDB-lite"/>
    </source>
</evidence>
<evidence type="ECO:0000256" key="3">
    <source>
        <dbReference type="PROSITE-ProRule" id="PRU00221"/>
    </source>
</evidence>
<gene>
    <name evidence="5" type="ORF">BGZ95_002474</name>
</gene>
<evidence type="ECO:0008006" key="7">
    <source>
        <dbReference type="Google" id="ProtNLM"/>
    </source>
</evidence>
<dbReference type="InterPro" id="IPR019775">
    <property type="entry name" value="WD40_repeat_CS"/>
</dbReference>
<feature type="repeat" description="WD" evidence="3">
    <location>
        <begin position="654"/>
        <end position="695"/>
    </location>
</feature>
<evidence type="ECO:0000313" key="5">
    <source>
        <dbReference type="EMBL" id="KAG0268403.1"/>
    </source>
</evidence>
<dbReference type="InterPro" id="IPR027417">
    <property type="entry name" value="P-loop_NTPase"/>
</dbReference>
<dbReference type="PROSITE" id="PS00678">
    <property type="entry name" value="WD_REPEATS_1"/>
    <property type="match status" value="3"/>
</dbReference>
<proteinExistence type="predicted"/>
<dbReference type="EMBL" id="JAAAIL010001526">
    <property type="protein sequence ID" value="KAG0268403.1"/>
    <property type="molecule type" value="Genomic_DNA"/>
</dbReference>
<dbReference type="Gene3D" id="3.40.50.300">
    <property type="entry name" value="P-loop containing nucleotide triphosphate hydrolases"/>
    <property type="match status" value="1"/>
</dbReference>
<accession>A0AAD4D767</accession>
<reference evidence="5" key="1">
    <citation type="journal article" date="2020" name="Fungal Divers.">
        <title>Resolving the Mortierellaceae phylogeny through synthesis of multi-gene phylogenetics and phylogenomics.</title>
        <authorList>
            <person name="Vandepol N."/>
            <person name="Liber J."/>
            <person name="Desiro A."/>
            <person name="Na H."/>
            <person name="Kennedy M."/>
            <person name="Barry K."/>
            <person name="Grigoriev I.V."/>
            <person name="Miller A.N."/>
            <person name="O'Donnell K."/>
            <person name="Stajich J.E."/>
            <person name="Bonito G."/>
        </authorList>
    </citation>
    <scope>NUCLEOTIDE SEQUENCE</scope>
    <source>
        <strain evidence="5">NRRL 28262</strain>
    </source>
</reference>
<dbReference type="Gene3D" id="2.160.20.80">
    <property type="entry name" value="E3 ubiquitin-protein ligase SopA"/>
    <property type="match status" value="1"/>
</dbReference>
<dbReference type="PROSITE" id="PS50294">
    <property type="entry name" value="WD_REPEATS_REGION"/>
    <property type="match status" value="6"/>
</dbReference>
<dbReference type="CDD" id="cd00200">
    <property type="entry name" value="WD40"/>
    <property type="match status" value="2"/>
</dbReference>
<dbReference type="Pfam" id="PF00400">
    <property type="entry name" value="WD40"/>
    <property type="match status" value="11"/>
</dbReference>
<feature type="repeat" description="WD" evidence="3">
    <location>
        <begin position="922"/>
        <end position="963"/>
    </location>
</feature>
<evidence type="ECO:0000256" key="2">
    <source>
        <dbReference type="ARBA" id="ARBA00022737"/>
    </source>
</evidence>
<dbReference type="InterPro" id="IPR001680">
    <property type="entry name" value="WD40_rpt"/>
</dbReference>
<feature type="repeat" description="WD" evidence="3">
    <location>
        <begin position="711"/>
        <end position="752"/>
    </location>
</feature>
<dbReference type="InterPro" id="IPR036322">
    <property type="entry name" value="WD40_repeat_dom_sf"/>
</dbReference>
<keyword evidence="1 3" id="KW-0853">WD repeat</keyword>
<feature type="repeat" description="WD" evidence="3">
    <location>
        <begin position="759"/>
        <end position="793"/>
    </location>
</feature>
<dbReference type="InterPro" id="IPR020472">
    <property type="entry name" value="WD40_PAC1"/>
</dbReference>
<keyword evidence="2" id="KW-0677">Repeat</keyword>
<dbReference type="SMART" id="SM00320">
    <property type="entry name" value="WD40"/>
    <property type="match status" value="13"/>
</dbReference>
<dbReference type="Proteomes" id="UP001194580">
    <property type="component" value="Unassembled WGS sequence"/>
</dbReference>
<dbReference type="PRINTS" id="PR00320">
    <property type="entry name" value="GPROTEINBRPT"/>
</dbReference>
<keyword evidence="6" id="KW-1185">Reference proteome</keyword>
<feature type="repeat" description="WD" evidence="3">
    <location>
        <begin position="795"/>
        <end position="836"/>
    </location>
</feature>
<dbReference type="Pfam" id="PF00805">
    <property type="entry name" value="Pentapeptide"/>
    <property type="match status" value="1"/>
</dbReference>
<feature type="non-terminal residue" evidence="5">
    <location>
        <position position="1267"/>
    </location>
</feature>
<dbReference type="SUPFAM" id="SSF141571">
    <property type="entry name" value="Pentapeptide repeat-like"/>
    <property type="match status" value="1"/>
</dbReference>
<protein>
    <recommendedName>
        <fullName evidence="7">WD40 repeat-like protein</fullName>
    </recommendedName>
</protein>
<dbReference type="SUPFAM" id="SSF63829">
    <property type="entry name" value="Calcium-dependent phosphotriesterase"/>
    <property type="match status" value="1"/>
</dbReference>
<comment type="caution">
    <text evidence="5">The sequence shown here is derived from an EMBL/GenBank/DDBJ whole genome shotgun (WGS) entry which is preliminary data.</text>
</comment>
<sequence>LEFQWGVCQLLGEIAIDPLWDEETRQHAVDFLAQLYKLGSIRNPHSANNELFPLMEKTKEFLASPRKVLLLLGDTGGGKSTFSIQLEHTLWMSYNRDEPIPLHITLPTINNPFDNLMGKRLHQLGFAPEQIQELKRSRQFIVICDGYDECQLRRNLYTSNLFNQKGQWQVRLVITCRTQYLGRNYHPQFLPIDEQPQPGQQREEDLFQEAYIAPFSLEQVQKYVEMHVKQESTSTVADVEQNVQPASTSTVTDQPKWTADVYMDMLSKIHGLMELVSNPFLLYLAVEALPKMMKAEKDLSNIQLSSARLYDTFTRQWLKKSMRQLEAKALEEQDQLMFDQLCAAGFVKQGIIFQKKLAAAIFERHEGNPVVEYVELEEGDSWKEEFFGTTPKATILRESSPLIRSANQHSFIHRTILEYLYARSFSDSIDTSDDQSENSSESEEFRISLAKHPLNKSGVVEEPLIMQFLIELVDSDPSFKTLLQNAVKASKKDNRVSQAAANAMSIMVKAGVPFHGADLRGVKIPGALLQGGQFDSVDFRGADLTGVNLSKAWLRKANLSGACMEGVEFEELPHLPMDSGIKNCVFSSDGKLLFACSHQCSINVYDTTTWELKDDLLGKSAIAISPCGKEFANATLYNNADVVSIETGDIELVLFGHEDSIECICYSPDGRFIATGSKDQTVRIWRLADVDNANTVDTDDTEATIAAHRVLRDHNDTVTGVAFSPSGLRFASCSMDNMILIVNVEKWTLIYNLDCTAPVLSLAYSPDGRQLASCGQDAELRLWNFNSKKPNYIPLKGHTGTVFDVAYSPDGRRVASCGSDRTVRLWDSDSGDLFDSLPGDRYEANCIAFSPIDNLVVSGGRDTRLRMWETGDVPSANTTNNGLVSRINCIDISMDGNQIVTGCFGGAVQLWDTLTGKPRAMLKGHESDVIGVAFSPIRKQVASNSTDKTVRIWCTSTGKLLLEFKGQAEFGKGLAFAPDGTRLATSSEKDHTLQVWDTHSGDMVARLRGHTDDVGGIIYSSIGDLMASWSDDKTVRLWSTWTDKCLNILEHSNAVLHVAYSPDGKHLISSTEDSSSRWNSRTGKPFDADLRAIGAIVSWTSYSSDGKYLATIEVEKSTFHLWDISTAQCDQRGMEIFSAGITHALQHVWTKCSSNGKMVLVSVDINFSLRVWELTEDVRGNGGKGSYSDVRLMWSVGGDELTMEDAVLDNLFGVSDFNLKLMTQRADSVEKMAYSEGSTEKYFRQRGYFDSDTEEEEGGRQAEGETQ</sequence>
<dbReference type="SUPFAM" id="SSF50978">
    <property type="entry name" value="WD40 repeat-like"/>
    <property type="match status" value="1"/>
</dbReference>
<organism evidence="5 6">
    <name type="scientific">Linnemannia exigua</name>
    <dbReference type="NCBI Taxonomy" id="604196"/>
    <lineage>
        <taxon>Eukaryota</taxon>
        <taxon>Fungi</taxon>
        <taxon>Fungi incertae sedis</taxon>
        <taxon>Mucoromycota</taxon>
        <taxon>Mortierellomycotina</taxon>
        <taxon>Mortierellomycetes</taxon>
        <taxon>Mortierellales</taxon>
        <taxon>Mortierellaceae</taxon>
        <taxon>Linnemannia</taxon>
    </lineage>
</organism>
<dbReference type="InterPro" id="IPR001646">
    <property type="entry name" value="5peptide_repeat"/>
</dbReference>
<dbReference type="PANTHER" id="PTHR19848:SF8">
    <property type="entry name" value="F-BOX AND WD REPEAT DOMAIN CONTAINING 7"/>
    <property type="match status" value="1"/>
</dbReference>
<dbReference type="PANTHER" id="PTHR19848">
    <property type="entry name" value="WD40 REPEAT PROTEIN"/>
    <property type="match status" value="1"/>
</dbReference>